<evidence type="ECO:0000256" key="5">
    <source>
        <dbReference type="ARBA" id="ARBA00023284"/>
    </source>
</evidence>
<dbReference type="GO" id="GO:0015036">
    <property type="term" value="F:disulfide oxidoreductase activity"/>
    <property type="evidence" value="ECO:0007669"/>
    <property type="project" value="InterPro"/>
</dbReference>
<evidence type="ECO:0000256" key="3">
    <source>
        <dbReference type="ARBA" id="ARBA00022748"/>
    </source>
</evidence>
<evidence type="ECO:0000259" key="7">
    <source>
        <dbReference type="PROSITE" id="PS51352"/>
    </source>
</evidence>
<evidence type="ECO:0000256" key="4">
    <source>
        <dbReference type="ARBA" id="ARBA00023157"/>
    </source>
</evidence>
<keyword evidence="6" id="KW-0472">Membrane</keyword>
<dbReference type="SUPFAM" id="SSF52833">
    <property type="entry name" value="Thioredoxin-like"/>
    <property type="match status" value="1"/>
</dbReference>
<reference evidence="8" key="2">
    <citation type="submission" date="2020-09" db="EMBL/GenBank/DDBJ databases">
        <authorList>
            <person name="Sun Q."/>
            <person name="Zhou Y."/>
        </authorList>
    </citation>
    <scope>NUCLEOTIDE SEQUENCE</scope>
    <source>
        <strain evidence="8">CGMCC 1.12919</strain>
    </source>
</reference>
<keyword evidence="9" id="KW-1185">Reference proteome</keyword>
<evidence type="ECO:0000313" key="8">
    <source>
        <dbReference type="EMBL" id="GGC51052.1"/>
    </source>
</evidence>
<dbReference type="RefSeq" id="WP_188607757.1">
    <property type="nucleotide sequence ID" value="NZ_BMGG01000001.1"/>
</dbReference>
<dbReference type="NCBIfam" id="TIGR00385">
    <property type="entry name" value="dsbE"/>
    <property type="match status" value="1"/>
</dbReference>
<dbReference type="InterPro" id="IPR050553">
    <property type="entry name" value="Thioredoxin_ResA/DsbE_sf"/>
</dbReference>
<proteinExistence type="inferred from homology"/>
<keyword evidence="5" id="KW-0676">Redox-active center</keyword>
<dbReference type="PROSITE" id="PS00194">
    <property type="entry name" value="THIOREDOXIN_1"/>
    <property type="match status" value="1"/>
</dbReference>
<protein>
    <submittedName>
        <fullName evidence="8">Thiol:disulfide interchange protein CycY</fullName>
    </submittedName>
</protein>
<dbReference type="PANTHER" id="PTHR42852:SF6">
    <property type="entry name" value="THIOL:DISULFIDE INTERCHANGE PROTEIN DSBE"/>
    <property type="match status" value="1"/>
</dbReference>
<dbReference type="PROSITE" id="PS51352">
    <property type="entry name" value="THIOREDOXIN_2"/>
    <property type="match status" value="1"/>
</dbReference>
<comment type="subcellular location">
    <subcellularLocation>
        <location evidence="1">Cell envelope</location>
    </subcellularLocation>
</comment>
<keyword evidence="6" id="KW-1133">Transmembrane helix</keyword>
<dbReference type="InterPro" id="IPR036249">
    <property type="entry name" value="Thioredoxin-like_sf"/>
</dbReference>
<dbReference type="AlphaFoldDB" id="A0A916X891"/>
<keyword evidence="6" id="KW-0812">Transmembrane</keyword>
<dbReference type="InterPro" id="IPR017937">
    <property type="entry name" value="Thioredoxin_CS"/>
</dbReference>
<dbReference type="InterPro" id="IPR013766">
    <property type="entry name" value="Thioredoxin_domain"/>
</dbReference>
<dbReference type="EMBL" id="BMGG01000001">
    <property type="protein sequence ID" value="GGC51052.1"/>
    <property type="molecule type" value="Genomic_DNA"/>
</dbReference>
<organism evidence="8 9">
    <name type="scientific">Chelatococcus reniformis</name>
    <dbReference type="NCBI Taxonomy" id="1494448"/>
    <lineage>
        <taxon>Bacteria</taxon>
        <taxon>Pseudomonadati</taxon>
        <taxon>Pseudomonadota</taxon>
        <taxon>Alphaproteobacteria</taxon>
        <taxon>Hyphomicrobiales</taxon>
        <taxon>Chelatococcaceae</taxon>
        <taxon>Chelatococcus</taxon>
    </lineage>
</organism>
<comment type="caution">
    <text evidence="8">The sequence shown here is derived from an EMBL/GenBank/DDBJ whole genome shotgun (WGS) entry which is preliminary data.</text>
</comment>
<dbReference type="PANTHER" id="PTHR42852">
    <property type="entry name" value="THIOL:DISULFIDE INTERCHANGE PROTEIN DSBE"/>
    <property type="match status" value="1"/>
</dbReference>
<name>A0A916X891_9HYPH</name>
<dbReference type="Proteomes" id="UP000637002">
    <property type="component" value="Unassembled WGS sequence"/>
</dbReference>
<evidence type="ECO:0000256" key="2">
    <source>
        <dbReference type="ARBA" id="ARBA00007758"/>
    </source>
</evidence>
<dbReference type="InterPro" id="IPR013740">
    <property type="entry name" value="Redoxin"/>
</dbReference>
<dbReference type="InterPro" id="IPR004799">
    <property type="entry name" value="Periplasmic_diS_OxRdtase_DsbE"/>
</dbReference>
<feature type="transmembrane region" description="Helical" evidence="6">
    <location>
        <begin position="24"/>
        <end position="44"/>
    </location>
</feature>
<dbReference type="GO" id="GO:0030288">
    <property type="term" value="C:outer membrane-bounded periplasmic space"/>
    <property type="evidence" value="ECO:0007669"/>
    <property type="project" value="InterPro"/>
</dbReference>
<reference evidence="8" key="1">
    <citation type="journal article" date="2014" name="Int. J. Syst. Evol. Microbiol.">
        <title>Complete genome sequence of Corynebacterium casei LMG S-19264T (=DSM 44701T), isolated from a smear-ripened cheese.</title>
        <authorList>
            <consortium name="US DOE Joint Genome Institute (JGI-PGF)"/>
            <person name="Walter F."/>
            <person name="Albersmeier A."/>
            <person name="Kalinowski J."/>
            <person name="Ruckert C."/>
        </authorList>
    </citation>
    <scope>NUCLEOTIDE SEQUENCE</scope>
    <source>
        <strain evidence="8">CGMCC 1.12919</strain>
    </source>
</reference>
<comment type="similarity">
    <text evidence="2">Belongs to the thioredoxin family. DsbE subfamily.</text>
</comment>
<sequence length="207" mass="21680">MSDNPQVDPSAPVEGPTAGPRRRLVLIPLLVFLALAALLLVRLFGGGDPSAVPSALIGKPVPSFDLPPLPGLGQDGAAVPGLKAADLKGHVTVVNVWASWCAPCRIEHPLLLQLARDPRIRLVGINYKDTPENARRFLGQLGNPFAAVGQDLSGRTGIDWGVYGVPETFVVDASGIIRHKHVGPLTPQSLSTTVAAAIGAAQDPQPR</sequence>
<dbReference type="Pfam" id="PF08534">
    <property type="entry name" value="Redoxin"/>
    <property type="match status" value="1"/>
</dbReference>
<accession>A0A916X891</accession>
<evidence type="ECO:0000256" key="6">
    <source>
        <dbReference type="SAM" id="Phobius"/>
    </source>
</evidence>
<dbReference type="GO" id="GO:0017004">
    <property type="term" value="P:cytochrome complex assembly"/>
    <property type="evidence" value="ECO:0007669"/>
    <property type="project" value="UniProtKB-KW"/>
</dbReference>
<dbReference type="CDD" id="cd03010">
    <property type="entry name" value="TlpA_like_DsbE"/>
    <property type="match status" value="1"/>
</dbReference>
<dbReference type="Gene3D" id="3.40.30.10">
    <property type="entry name" value="Glutaredoxin"/>
    <property type="match status" value="1"/>
</dbReference>
<feature type="domain" description="Thioredoxin" evidence="7">
    <location>
        <begin position="55"/>
        <end position="199"/>
    </location>
</feature>
<evidence type="ECO:0000313" key="9">
    <source>
        <dbReference type="Proteomes" id="UP000637002"/>
    </source>
</evidence>
<gene>
    <name evidence="8" type="primary">cycY</name>
    <name evidence="8" type="ORF">GCM10010994_07750</name>
</gene>
<keyword evidence="4" id="KW-1015">Disulfide bond</keyword>
<keyword evidence="3" id="KW-0201">Cytochrome c-type biogenesis</keyword>
<evidence type="ECO:0000256" key="1">
    <source>
        <dbReference type="ARBA" id="ARBA00004196"/>
    </source>
</evidence>